<name>A0A147KG87_THECS</name>
<dbReference type="Gene3D" id="3.40.50.300">
    <property type="entry name" value="P-loop containing nucleotide triphosphate hydrolases"/>
    <property type="match status" value="1"/>
</dbReference>
<sequence length="156" mass="16696">LRMLALPTLLAPWIEGLAHQRERAVAADRSAAGPADAADRTADPLLEKLHARRRRLEAAAARLRSEAVVCLVTLPRQAVVAETRRAARALQAEGFTLGVGAVNQVPPRPDPAAMERIRALFAAPGLVEVPLLRQEPFGPEALRALPPLLAPEPGAR</sequence>
<proteinExistence type="predicted"/>
<dbReference type="EMBL" id="LGEM01000096">
    <property type="protein sequence ID" value="KUP96282.1"/>
    <property type="molecule type" value="Genomic_DNA"/>
</dbReference>
<dbReference type="STRING" id="665004.AC529_12950"/>
<feature type="non-terminal residue" evidence="2">
    <location>
        <position position="1"/>
    </location>
</feature>
<dbReference type="AlphaFoldDB" id="A0A147KG87"/>
<protein>
    <submittedName>
        <fullName evidence="2">Arsenic ABC transporter ATPase</fullName>
    </submittedName>
</protein>
<dbReference type="Proteomes" id="UP000074382">
    <property type="component" value="Unassembled WGS sequence"/>
</dbReference>
<evidence type="ECO:0000313" key="2">
    <source>
        <dbReference type="EMBL" id="KUP96282.1"/>
    </source>
</evidence>
<reference evidence="3" key="1">
    <citation type="journal article" date="2017" name="Acta Aliment.">
        <title>Plant polysaccharide degrading enzyme system of Thermpbifida cellulosilytica TB100 revealed by de novo genome project data.</title>
        <authorList>
            <person name="Toth A."/>
            <person name="Baka E."/>
            <person name="Luzics S."/>
            <person name="Bata-Vidacs I."/>
            <person name="Nagy I."/>
            <person name="Balint B."/>
            <person name="Herceg R."/>
            <person name="Olasz F."/>
            <person name="Wilk T."/>
            <person name="Nagy T."/>
            <person name="Kriszt B."/>
            <person name="Nagy I."/>
            <person name="Kukolya J."/>
        </authorList>
    </citation>
    <scope>NUCLEOTIDE SEQUENCE [LARGE SCALE GENOMIC DNA]</scope>
    <source>
        <strain evidence="3">TB100</strain>
    </source>
</reference>
<feature type="domain" description="ArsA/GET3 Anion-transporting ATPase-like" evidence="1">
    <location>
        <begin position="1"/>
        <end position="145"/>
    </location>
</feature>
<gene>
    <name evidence="2" type="ORF">AC529_12950</name>
</gene>
<keyword evidence="3" id="KW-1185">Reference proteome</keyword>
<organism evidence="2 3">
    <name type="scientific">Thermobifida cellulosilytica TB100</name>
    <dbReference type="NCBI Taxonomy" id="665004"/>
    <lineage>
        <taxon>Bacteria</taxon>
        <taxon>Bacillati</taxon>
        <taxon>Actinomycetota</taxon>
        <taxon>Actinomycetes</taxon>
        <taxon>Streptosporangiales</taxon>
        <taxon>Nocardiopsidaceae</taxon>
        <taxon>Thermobifida</taxon>
    </lineage>
</organism>
<dbReference type="InterPro" id="IPR027417">
    <property type="entry name" value="P-loop_NTPase"/>
</dbReference>
<dbReference type="InterPro" id="IPR025723">
    <property type="entry name" value="ArsA/GET3_ATPase-like"/>
</dbReference>
<accession>A0A147KG87</accession>
<evidence type="ECO:0000313" key="3">
    <source>
        <dbReference type="Proteomes" id="UP000074382"/>
    </source>
</evidence>
<evidence type="ECO:0000259" key="1">
    <source>
        <dbReference type="Pfam" id="PF02374"/>
    </source>
</evidence>
<dbReference type="Pfam" id="PF02374">
    <property type="entry name" value="ArsA_ATPase"/>
    <property type="match status" value="1"/>
</dbReference>
<dbReference type="RefSeq" id="WP_332307078.1">
    <property type="nucleotide sequence ID" value="NZ_KQ950187.1"/>
</dbReference>
<comment type="caution">
    <text evidence="2">The sequence shown here is derived from an EMBL/GenBank/DDBJ whole genome shotgun (WGS) entry which is preliminary data.</text>
</comment>